<keyword evidence="2" id="KW-1185">Reference proteome</keyword>
<comment type="caution">
    <text evidence="1">The sequence shown here is derived from an EMBL/GenBank/DDBJ whole genome shotgun (WGS) entry which is preliminary data.</text>
</comment>
<protein>
    <submittedName>
        <fullName evidence="1">Glycosyltransferase</fullName>
    </submittedName>
</protein>
<evidence type="ECO:0000313" key="1">
    <source>
        <dbReference type="EMBL" id="MBD7977404.1"/>
    </source>
</evidence>
<gene>
    <name evidence="1" type="ORF">H9642_09390</name>
</gene>
<dbReference type="PANTHER" id="PTHR46656">
    <property type="entry name" value="PUTATIVE-RELATED"/>
    <property type="match status" value="1"/>
</dbReference>
<proteinExistence type="predicted"/>
<dbReference type="Gene3D" id="3.40.50.2000">
    <property type="entry name" value="Glycogen Phosphorylase B"/>
    <property type="match status" value="1"/>
</dbReference>
<organism evidence="1 2">
    <name type="scientific">Serpens gallinarum</name>
    <dbReference type="NCBI Taxonomy" id="2763075"/>
    <lineage>
        <taxon>Bacteria</taxon>
        <taxon>Pseudomonadati</taxon>
        <taxon>Pseudomonadota</taxon>
        <taxon>Gammaproteobacteria</taxon>
        <taxon>Pseudomonadales</taxon>
        <taxon>Pseudomonadaceae</taxon>
        <taxon>Pseudomonas</taxon>
    </lineage>
</organism>
<dbReference type="EMBL" id="JACSQG010000004">
    <property type="protein sequence ID" value="MBD7977404.1"/>
    <property type="molecule type" value="Genomic_DNA"/>
</dbReference>
<dbReference type="PANTHER" id="PTHR46656:SF3">
    <property type="entry name" value="PUTATIVE-RELATED"/>
    <property type="match status" value="1"/>
</dbReference>
<reference evidence="1 2" key="1">
    <citation type="submission" date="2020-08" db="EMBL/GenBank/DDBJ databases">
        <title>A Genomic Blueprint of the Chicken Gut Microbiome.</title>
        <authorList>
            <person name="Gilroy R."/>
            <person name="Ravi A."/>
            <person name="Getino M."/>
            <person name="Pursley I."/>
            <person name="Horton D.L."/>
            <person name="Alikhan N.-F."/>
            <person name="Baker D."/>
            <person name="Gharbi K."/>
            <person name="Hall N."/>
            <person name="Watson M."/>
            <person name="Adriaenssens E.M."/>
            <person name="Foster-Nyarko E."/>
            <person name="Jarju S."/>
            <person name="Secka A."/>
            <person name="Antonio M."/>
            <person name="Oren A."/>
            <person name="Chaudhuri R."/>
            <person name="La Ragione R.M."/>
            <person name="Hildebrand F."/>
            <person name="Pallen M.J."/>
        </authorList>
    </citation>
    <scope>NUCLEOTIDE SEQUENCE [LARGE SCALE GENOMIC DNA]</scope>
    <source>
        <strain evidence="1 2">Sa2CUA2</strain>
    </source>
</reference>
<name>A0ABR8TP13_9PSED</name>
<dbReference type="RefSeq" id="WP_251836182.1">
    <property type="nucleotide sequence ID" value="NZ_JACSQG010000004.1"/>
</dbReference>
<dbReference type="SUPFAM" id="SSF53756">
    <property type="entry name" value="UDP-Glycosyltransferase/glycogen phosphorylase"/>
    <property type="match status" value="1"/>
</dbReference>
<dbReference type="Proteomes" id="UP000611945">
    <property type="component" value="Unassembled WGS sequence"/>
</dbReference>
<evidence type="ECO:0000313" key="2">
    <source>
        <dbReference type="Proteomes" id="UP000611945"/>
    </source>
</evidence>
<sequence length="492" mass="55046">MIILISSKIRSANIQASLGKPEYSYFFLMKDFLPALERAGTVIVVDDPIQIDSLYAQYIEQGEKVVYLSFGPPHQTSLGLRCPTFCVFAWEFDSIPDEAWDDDPRHDWRYVFARIAGAIALSQEAANAVTKAMGASYPVIALPAPLWDRHALGSDSGLLPQLNVRRLSFNGQTLDSPLLGLSADGLAQPNEPVRNPLPSITPPLTGWALRWATTRALAKGWWSEAILPFLPQSIAEPVVTPRTDPKAVPIETIAASDKLLSTPKLLKLSGVVYTSVLNPEDGRKNWIDLISAFCWAFKNEVNATLIVKMVHADIESYRTQVMTHLSRLAPFKCRVVIVHGYLTDAEYKDLIKASTFYVNSSACEGLCLPLVEYLCSGRPAISPLHTAMLDYITEKLAVLVKCSIEPASFLHDPANRLRTRRYRQSWDSLVMAYQRSYIIATEEPERYRQMSSDARTELKEFCSVERVSKKLDKFLANNLNGLDDFGSRERQA</sequence>
<accession>A0ABR8TP13</accession>